<dbReference type="EMBL" id="BGZK01005667">
    <property type="protein sequence ID" value="GBP14990.1"/>
    <property type="molecule type" value="Genomic_DNA"/>
</dbReference>
<evidence type="ECO:0000313" key="2">
    <source>
        <dbReference type="Proteomes" id="UP000299102"/>
    </source>
</evidence>
<reference evidence="1 2" key="1">
    <citation type="journal article" date="2019" name="Commun. Biol.">
        <title>The bagworm genome reveals a unique fibroin gene that provides high tensile strength.</title>
        <authorList>
            <person name="Kono N."/>
            <person name="Nakamura H."/>
            <person name="Ohtoshi R."/>
            <person name="Tomita M."/>
            <person name="Numata K."/>
            <person name="Arakawa K."/>
        </authorList>
    </citation>
    <scope>NUCLEOTIDE SEQUENCE [LARGE SCALE GENOMIC DNA]</scope>
</reference>
<dbReference type="InterPro" id="IPR035810">
    <property type="entry name" value="PEBP_euk"/>
</dbReference>
<accession>A0A4C1TMT0</accession>
<keyword evidence="2" id="KW-1185">Reference proteome</keyword>
<dbReference type="STRING" id="151549.A0A4C1TMT0"/>
<proteinExistence type="predicted"/>
<dbReference type="PANTHER" id="PTHR11362">
    <property type="entry name" value="PHOSPHATIDYLETHANOLAMINE-BINDING PROTEIN"/>
    <property type="match status" value="1"/>
</dbReference>
<dbReference type="PANTHER" id="PTHR11362:SF82">
    <property type="entry name" value="PHOSPHATIDYLETHANOLAMINE-BINDING PROTEIN 4"/>
    <property type="match status" value="1"/>
</dbReference>
<dbReference type="CDD" id="cd00866">
    <property type="entry name" value="PEBP_euk"/>
    <property type="match status" value="1"/>
</dbReference>
<evidence type="ECO:0000313" key="1">
    <source>
        <dbReference type="EMBL" id="GBP14990.1"/>
    </source>
</evidence>
<sequence>MGEELAPTQVQNPPVLEWRAEKDTFYTLLFTEVDAPSREDTSLKEWCHWLIVNIPESDISKGTVVREYQGSGHGKDSGLHRYVYLLFKQPEKLTFDEQYSPANSIEGRPKFSTQNFSKKYNLGKPVAGNFYQAQYDEFSDIILARLGLSL</sequence>
<comment type="caution">
    <text evidence="1">The sequence shown here is derived from an EMBL/GenBank/DDBJ whole genome shotgun (WGS) entry which is preliminary data.</text>
</comment>
<dbReference type="Pfam" id="PF01161">
    <property type="entry name" value="PBP"/>
    <property type="match status" value="1"/>
</dbReference>
<dbReference type="SUPFAM" id="SSF49777">
    <property type="entry name" value="PEBP-like"/>
    <property type="match status" value="1"/>
</dbReference>
<dbReference type="Gene3D" id="3.90.280.10">
    <property type="entry name" value="PEBP-like"/>
    <property type="match status" value="1"/>
</dbReference>
<gene>
    <name evidence="1" type="primary">D3</name>
    <name evidence="1" type="ORF">EVAR_72273_1</name>
</gene>
<dbReference type="OrthoDB" id="2506647at2759"/>
<dbReference type="Proteomes" id="UP000299102">
    <property type="component" value="Unassembled WGS sequence"/>
</dbReference>
<name>A0A4C1TMT0_EUMVA</name>
<organism evidence="1 2">
    <name type="scientific">Eumeta variegata</name>
    <name type="common">Bagworm moth</name>
    <name type="synonym">Eumeta japonica</name>
    <dbReference type="NCBI Taxonomy" id="151549"/>
    <lineage>
        <taxon>Eukaryota</taxon>
        <taxon>Metazoa</taxon>
        <taxon>Ecdysozoa</taxon>
        <taxon>Arthropoda</taxon>
        <taxon>Hexapoda</taxon>
        <taxon>Insecta</taxon>
        <taxon>Pterygota</taxon>
        <taxon>Neoptera</taxon>
        <taxon>Endopterygota</taxon>
        <taxon>Lepidoptera</taxon>
        <taxon>Glossata</taxon>
        <taxon>Ditrysia</taxon>
        <taxon>Tineoidea</taxon>
        <taxon>Psychidae</taxon>
        <taxon>Oiketicinae</taxon>
        <taxon>Eumeta</taxon>
    </lineage>
</organism>
<dbReference type="AlphaFoldDB" id="A0A4C1TMT0"/>
<protein>
    <submittedName>
        <fullName evidence="1">Protein D3</fullName>
    </submittedName>
</protein>
<dbReference type="InterPro" id="IPR036610">
    <property type="entry name" value="PEBP-like_sf"/>
</dbReference>
<dbReference type="InterPro" id="IPR008914">
    <property type="entry name" value="PEBP"/>
</dbReference>